<evidence type="ECO:0000313" key="7">
    <source>
        <dbReference type="Proteomes" id="UP000614601"/>
    </source>
</evidence>
<evidence type="ECO:0000313" key="6">
    <source>
        <dbReference type="EMBL" id="CAD5231123.1"/>
    </source>
</evidence>
<dbReference type="GO" id="GO:0006508">
    <property type="term" value="P:proteolysis"/>
    <property type="evidence" value="ECO:0007669"/>
    <property type="project" value="UniProtKB-KW"/>
</dbReference>
<feature type="chain" id="PRO_5035682064" description="Peptidase A1 domain-containing protein" evidence="4">
    <location>
        <begin position="22"/>
        <end position="415"/>
    </location>
</feature>
<dbReference type="InterPro" id="IPR033121">
    <property type="entry name" value="PEPTIDASE_A1"/>
</dbReference>
<dbReference type="InterPro" id="IPR001969">
    <property type="entry name" value="Aspartic_peptidase_AS"/>
</dbReference>
<evidence type="ECO:0000256" key="3">
    <source>
        <dbReference type="RuleBase" id="RU000454"/>
    </source>
</evidence>
<name>A0A811LSS9_9BILA</name>
<dbReference type="EMBL" id="CAJFDH010000006">
    <property type="protein sequence ID" value="CAD5231123.1"/>
    <property type="molecule type" value="Genomic_DNA"/>
</dbReference>
<dbReference type="CDD" id="cd05471">
    <property type="entry name" value="pepsin_like"/>
    <property type="match status" value="1"/>
</dbReference>
<feature type="active site" evidence="2">
    <location>
        <position position="87"/>
    </location>
</feature>
<evidence type="ECO:0000256" key="2">
    <source>
        <dbReference type="PIRSR" id="PIRSR601461-1"/>
    </source>
</evidence>
<evidence type="ECO:0000256" key="4">
    <source>
        <dbReference type="SAM" id="SignalP"/>
    </source>
</evidence>
<dbReference type="PANTHER" id="PTHR47966">
    <property type="entry name" value="BETA-SITE APP-CLEAVING ENZYME, ISOFORM A-RELATED"/>
    <property type="match status" value="1"/>
</dbReference>
<dbReference type="Proteomes" id="UP000614601">
    <property type="component" value="Unassembled WGS sequence"/>
</dbReference>
<dbReference type="GO" id="GO:0004190">
    <property type="term" value="F:aspartic-type endopeptidase activity"/>
    <property type="evidence" value="ECO:0007669"/>
    <property type="project" value="UniProtKB-KW"/>
</dbReference>
<dbReference type="AlphaFoldDB" id="A0A811LSS9"/>
<reference evidence="6" key="1">
    <citation type="submission" date="2020-09" db="EMBL/GenBank/DDBJ databases">
        <authorList>
            <person name="Kikuchi T."/>
        </authorList>
    </citation>
    <scope>NUCLEOTIDE SEQUENCE</scope>
    <source>
        <strain evidence="6">SH1</strain>
    </source>
</reference>
<dbReference type="Pfam" id="PF00026">
    <property type="entry name" value="Asp"/>
    <property type="match status" value="1"/>
</dbReference>
<feature type="signal peptide" evidence="4">
    <location>
        <begin position="1"/>
        <end position="21"/>
    </location>
</feature>
<keyword evidence="3" id="KW-0064">Aspartyl protease</keyword>
<dbReference type="OrthoDB" id="2747330at2759"/>
<proteinExistence type="inferred from homology"/>
<gene>
    <name evidence="6" type="ORF">BOKJ2_LOCUS14484</name>
</gene>
<dbReference type="PROSITE" id="PS00141">
    <property type="entry name" value="ASP_PROTEASE"/>
    <property type="match status" value="1"/>
</dbReference>
<keyword evidence="4" id="KW-0732">Signal</keyword>
<dbReference type="PROSITE" id="PS51767">
    <property type="entry name" value="PEPTIDASE_A1"/>
    <property type="match status" value="1"/>
</dbReference>
<keyword evidence="7" id="KW-1185">Reference proteome</keyword>
<keyword evidence="3" id="KW-0378">Hydrolase</keyword>
<accession>A0A811LSS9</accession>
<dbReference type="PANTHER" id="PTHR47966:SF51">
    <property type="entry name" value="BETA-SITE APP-CLEAVING ENZYME, ISOFORM A-RELATED"/>
    <property type="match status" value="1"/>
</dbReference>
<dbReference type="InterPro" id="IPR001461">
    <property type="entry name" value="Aspartic_peptidase_A1"/>
</dbReference>
<keyword evidence="3" id="KW-0645">Protease</keyword>
<dbReference type="PRINTS" id="PR00792">
    <property type="entry name" value="PEPSIN"/>
</dbReference>
<dbReference type="Proteomes" id="UP000783686">
    <property type="component" value="Unassembled WGS sequence"/>
</dbReference>
<protein>
    <recommendedName>
        <fullName evidence="5">Peptidase A1 domain-containing protein</fullName>
    </recommendedName>
</protein>
<evidence type="ECO:0000256" key="1">
    <source>
        <dbReference type="ARBA" id="ARBA00007447"/>
    </source>
</evidence>
<comment type="caution">
    <text evidence="6">The sequence shown here is derived from an EMBL/GenBank/DDBJ whole genome shotgun (WGS) entry which is preliminary data.</text>
</comment>
<evidence type="ECO:0000259" key="5">
    <source>
        <dbReference type="PROSITE" id="PS51767"/>
    </source>
</evidence>
<comment type="similarity">
    <text evidence="1 3">Belongs to the peptidase A1 family.</text>
</comment>
<feature type="active site" evidence="2">
    <location>
        <position position="289"/>
    </location>
</feature>
<dbReference type="Gene3D" id="2.40.70.10">
    <property type="entry name" value="Acid Proteases"/>
    <property type="match status" value="2"/>
</dbReference>
<dbReference type="InterPro" id="IPR021109">
    <property type="entry name" value="Peptidase_aspartic_dom_sf"/>
</dbReference>
<organism evidence="6 7">
    <name type="scientific">Bursaphelenchus okinawaensis</name>
    <dbReference type="NCBI Taxonomy" id="465554"/>
    <lineage>
        <taxon>Eukaryota</taxon>
        <taxon>Metazoa</taxon>
        <taxon>Ecdysozoa</taxon>
        <taxon>Nematoda</taxon>
        <taxon>Chromadorea</taxon>
        <taxon>Rhabditida</taxon>
        <taxon>Tylenchina</taxon>
        <taxon>Tylenchomorpha</taxon>
        <taxon>Aphelenchoidea</taxon>
        <taxon>Aphelenchoididae</taxon>
        <taxon>Bursaphelenchus</taxon>
    </lineage>
</organism>
<dbReference type="InterPro" id="IPR034164">
    <property type="entry name" value="Pepsin-like_dom"/>
</dbReference>
<feature type="domain" description="Peptidase A1" evidence="5">
    <location>
        <begin position="69"/>
        <end position="401"/>
    </location>
</feature>
<dbReference type="EMBL" id="CAJFCW020000006">
    <property type="protein sequence ID" value="CAG9128447.1"/>
    <property type="molecule type" value="Genomic_DNA"/>
</dbReference>
<sequence length="415" mass="46697">MVRFNHNICLFFLLLWVKGHGNVVEIKLSARPLLNFTKVKREPSFPKPEPNITLEEGFVERLKDQSLKYTGKVSIGSPPQVLDVVFDTGSSVLWLPKYGCHYAIPGRAMHFALYDRTFNRLRSRTAEETGLVFESRYAIGHAAGEQIKDYVMIGNKKLGSVLSFPKKVRIGLAKEVSFTTDGILGLGFPRDLEESKGTSLIHEAIRTKLFSKPIFTTVLIQCSKEFCENGGRITLGGTDPESCTEAFGSTKVVPLHYDRPLTHWAFEVHDLHMNEERIQMDSYLVAVSDTGSNTIMLPEWLLNKIVARIPGDKEIIQRIGDGTLVVKARCNANFTLTIKTNHMDLELSSKSLLPANPIRPTGFCYLNLSSSSTLKVMLLGAPFMRNYCVIHDFGTKELRFAYLKRGDEEKEEFKA</sequence>
<dbReference type="SUPFAM" id="SSF50630">
    <property type="entry name" value="Acid proteases"/>
    <property type="match status" value="1"/>
</dbReference>